<evidence type="ECO:0000313" key="9">
    <source>
        <dbReference type="Proteomes" id="UP000075455"/>
    </source>
</evidence>
<comment type="similarity">
    <text evidence="1">Belongs to the peptidase C40 family.</text>
</comment>
<name>A0A150LXE6_9BACL</name>
<feature type="domain" description="SLH" evidence="6">
    <location>
        <begin position="153"/>
        <end position="216"/>
    </location>
</feature>
<dbReference type="EMBL" id="LQYS01000027">
    <property type="protein sequence ID" value="KYD16960.1"/>
    <property type="molecule type" value="Genomic_DNA"/>
</dbReference>
<dbReference type="AlphaFoldDB" id="A0A150LXE6"/>
<dbReference type="InterPro" id="IPR051202">
    <property type="entry name" value="Peptidase_C40"/>
</dbReference>
<dbReference type="eggNOG" id="COG0791">
    <property type="taxonomic scope" value="Bacteria"/>
</dbReference>
<keyword evidence="3" id="KW-0378">Hydrolase</keyword>
<feature type="domain" description="NlpC/P60" evidence="7">
    <location>
        <begin position="26"/>
        <end position="148"/>
    </location>
</feature>
<evidence type="ECO:0000256" key="5">
    <source>
        <dbReference type="SAM" id="SignalP"/>
    </source>
</evidence>
<feature type="chain" id="PRO_5007564495" evidence="5">
    <location>
        <begin position="26"/>
        <end position="334"/>
    </location>
</feature>
<dbReference type="Proteomes" id="UP000075455">
    <property type="component" value="Unassembled WGS sequence"/>
</dbReference>
<dbReference type="PATRIC" id="fig|81408.3.peg.2775"/>
<dbReference type="PANTHER" id="PTHR47053">
    <property type="entry name" value="MUREIN DD-ENDOPEPTIDASE MEPH-RELATED"/>
    <property type="match status" value="1"/>
</dbReference>
<evidence type="ECO:0000259" key="7">
    <source>
        <dbReference type="PROSITE" id="PS51935"/>
    </source>
</evidence>
<evidence type="ECO:0000256" key="1">
    <source>
        <dbReference type="ARBA" id="ARBA00007074"/>
    </source>
</evidence>
<dbReference type="InterPro" id="IPR000064">
    <property type="entry name" value="NLP_P60_dom"/>
</dbReference>
<feature type="signal peptide" evidence="5">
    <location>
        <begin position="1"/>
        <end position="25"/>
    </location>
</feature>
<sequence length="334" mass="36309">MMVKKALSFLLMLTFLISGLPRAYAENNRDEVVKMAKEQLGAPYRFGGTTPSGFDCSGFVQYVFDAVGIALPRTTSEQYETGVAVNKEDLLPGDLVFFKNTYKSGISHSGIYIGNDEFISATTSQGVSRASINNPYWGPKFAGGRRVIEEPLPPGQFYDVSPDHPAYQAISELGKAGIIHGFEGSYFKPDLPVTRGQAAAILNRYLKLPAPSTKSFSDVSLGMSFAKDIAAMKEAGIIFGYKDGTFRPYENITRTQMAVIIDRAFRLSQNPAIAGAAVKYNDVHPSFWAYSSIIAIKAVDRTGVFNSSSFHGGMDATRMAFASAVYSAIQASQK</sequence>
<dbReference type="PROSITE" id="PS51272">
    <property type="entry name" value="SLH"/>
    <property type="match status" value="2"/>
</dbReference>
<dbReference type="InterPro" id="IPR001119">
    <property type="entry name" value="SLH_dom"/>
</dbReference>
<evidence type="ECO:0000256" key="2">
    <source>
        <dbReference type="ARBA" id="ARBA00022670"/>
    </source>
</evidence>
<evidence type="ECO:0000259" key="6">
    <source>
        <dbReference type="PROSITE" id="PS51272"/>
    </source>
</evidence>
<gene>
    <name evidence="8" type="ORF">B4119_3658</name>
</gene>
<dbReference type="RefSeq" id="WP_061579125.1">
    <property type="nucleotide sequence ID" value="NZ_LQYS01000027.1"/>
</dbReference>
<dbReference type="SUPFAM" id="SSF54001">
    <property type="entry name" value="Cysteine proteinases"/>
    <property type="match status" value="1"/>
</dbReference>
<dbReference type="PANTHER" id="PTHR47053:SF1">
    <property type="entry name" value="MUREIN DD-ENDOPEPTIDASE MEPH-RELATED"/>
    <property type="match status" value="1"/>
</dbReference>
<keyword evidence="2" id="KW-0645">Protease</keyword>
<evidence type="ECO:0000256" key="3">
    <source>
        <dbReference type="ARBA" id="ARBA00022801"/>
    </source>
</evidence>
<reference evidence="8 9" key="1">
    <citation type="submission" date="2016-01" db="EMBL/GenBank/DDBJ databases">
        <title>Draft Genome Sequences of Seven Thermophilic Sporeformers Isolated from Foods.</title>
        <authorList>
            <person name="Berendsen E.M."/>
            <person name="Wells-Bennik M.H."/>
            <person name="Krawcyk A.O."/>
            <person name="De Jong A."/>
            <person name="Holsappel S."/>
            <person name="Eijlander R.T."/>
            <person name="Kuipers O.P."/>
        </authorList>
    </citation>
    <scope>NUCLEOTIDE SEQUENCE [LARGE SCALE GENOMIC DNA]</scope>
    <source>
        <strain evidence="8 9">B4119</strain>
    </source>
</reference>
<evidence type="ECO:0000313" key="8">
    <source>
        <dbReference type="EMBL" id="KYD16960.1"/>
    </source>
</evidence>
<dbReference type="PROSITE" id="PS51935">
    <property type="entry name" value="NLPC_P60"/>
    <property type="match status" value="1"/>
</dbReference>
<dbReference type="Pfam" id="PF00395">
    <property type="entry name" value="SLH"/>
    <property type="match status" value="2"/>
</dbReference>
<comment type="caution">
    <text evidence="8">The sequence shown here is derived from an EMBL/GenBank/DDBJ whole genome shotgun (WGS) entry which is preliminary data.</text>
</comment>
<dbReference type="GO" id="GO:0008234">
    <property type="term" value="F:cysteine-type peptidase activity"/>
    <property type="evidence" value="ECO:0007669"/>
    <property type="project" value="UniProtKB-KW"/>
</dbReference>
<dbReference type="STRING" id="81408.B4119_3658"/>
<dbReference type="GO" id="GO:0006508">
    <property type="term" value="P:proteolysis"/>
    <property type="evidence" value="ECO:0007669"/>
    <property type="project" value="UniProtKB-KW"/>
</dbReference>
<organism evidence="8 9">
    <name type="scientific">Saccharococcus caldoxylosilyticus</name>
    <dbReference type="NCBI Taxonomy" id="81408"/>
    <lineage>
        <taxon>Bacteria</taxon>
        <taxon>Bacillati</taxon>
        <taxon>Bacillota</taxon>
        <taxon>Bacilli</taxon>
        <taxon>Bacillales</taxon>
        <taxon>Anoxybacillaceae</taxon>
        <taxon>Saccharococcus</taxon>
    </lineage>
</organism>
<proteinExistence type="inferred from homology"/>
<accession>A0A150LXE6</accession>
<feature type="domain" description="SLH" evidence="6">
    <location>
        <begin position="217"/>
        <end position="275"/>
    </location>
</feature>
<evidence type="ECO:0000256" key="4">
    <source>
        <dbReference type="ARBA" id="ARBA00022807"/>
    </source>
</evidence>
<keyword evidence="4" id="KW-0788">Thiol protease</keyword>
<dbReference type="Pfam" id="PF00877">
    <property type="entry name" value="NLPC_P60"/>
    <property type="match status" value="1"/>
</dbReference>
<protein>
    <submittedName>
        <fullName evidence="8">Uncharacterized protein</fullName>
    </submittedName>
</protein>
<keyword evidence="5" id="KW-0732">Signal</keyword>
<dbReference type="Gene3D" id="3.90.1720.10">
    <property type="entry name" value="endopeptidase domain like (from Nostoc punctiforme)"/>
    <property type="match status" value="1"/>
</dbReference>
<dbReference type="InterPro" id="IPR038765">
    <property type="entry name" value="Papain-like_cys_pep_sf"/>
</dbReference>